<accession>C2XU68</accession>
<name>C2XU68_BACMY</name>
<keyword evidence="1" id="KW-1133">Transmembrane helix</keyword>
<dbReference type="EMBL" id="ACMP01000068">
    <property type="protein sequence ID" value="EEL70785.1"/>
    <property type="molecule type" value="Genomic_DNA"/>
</dbReference>
<comment type="caution">
    <text evidence="2">The sequence shown here is derived from an EMBL/GenBank/DDBJ whole genome shotgun (WGS) entry which is preliminary data.</text>
</comment>
<dbReference type="AlphaFoldDB" id="C2XU68"/>
<dbReference type="RefSeq" id="WP_002065433.1">
    <property type="nucleotide sequence ID" value="NZ_CM000737.1"/>
</dbReference>
<dbReference type="HOGENOM" id="CLU_833281_0_0_9"/>
<reference evidence="2" key="1">
    <citation type="journal article" date="2012" name="Genome Res.">
        <title>Genomic characterization of the Bacillus cereus sensu lato species: Backdrop to the evolution of Bacillus anthracis.</title>
        <authorList>
            <person name="Zwick M.E."/>
            <person name="Joseph S.J."/>
            <person name="Didelot X."/>
            <person name="Chen P.E."/>
            <person name="Bishop-Lilly K.A."/>
            <person name="Stewart A.C."/>
            <person name="Willner K."/>
            <person name="Nolan N."/>
            <person name="Lentz S."/>
            <person name="Thomason M.K."/>
            <person name="Sozhamannan S."/>
            <person name="Mateczun A.J."/>
            <person name="Du L."/>
            <person name="Read T.D."/>
        </authorList>
    </citation>
    <scope>NUCLEOTIDE SEQUENCE [LARGE SCALE GENOMIC DNA]</scope>
    <source>
        <strain evidence="2">AH603</strain>
    </source>
</reference>
<evidence type="ECO:0000256" key="1">
    <source>
        <dbReference type="SAM" id="Phobius"/>
    </source>
</evidence>
<dbReference type="Proteomes" id="UP000001753">
    <property type="component" value="Chromosome"/>
</dbReference>
<feature type="transmembrane region" description="Helical" evidence="1">
    <location>
        <begin position="12"/>
        <end position="32"/>
    </location>
</feature>
<evidence type="ECO:0000313" key="2">
    <source>
        <dbReference type="EMBL" id="EEL70785.1"/>
    </source>
</evidence>
<keyword evidence="1" id="KW-0812">Transmembrane</keyword>
<keyword evidence="1" id="KW-0472">Membrane</keyword>
<sequence length="333" mass="38656">MFKFINILNRIARVLLWIIPISAVIFGVFAYTPEYTGINGLEGLKSTLDKKISISVLMILIGTFSLLFINSLFIKKLFDEMIVSEEKAIQIEPVKNDEQKSKIADVITKFCESNTPVVSVQLYKYFKTDLHPNIKYEVKPTDLWYVKNDNSTNLINESYIIKKSYLKKFEKAKSDYFAGDYKALENYIADVSKYFNKFENNLPKSKPKEDDIAKFALLILAIQLNFSGVLVKLESMNDRVFDYFLNIKRTGFLRSILEDDFYKFNHEGNSAKVDRTYITKCVPIENELFMFVISVNGKIIPKKEWNNSLDKIGKKFYEILDHDLKVVKNDYAS</sequence>
<protein>
    <submittedName>
        <fullName evidence="2">Uncharacterized protein</fullName>
    </submittedName>
</protein>
<organism evidence="2">
    <name type="scientific">Bacillus mycoides</name>
    <dbReference type="NCBI Taxonomy" id="1405"/>
    <lineage>
        <taxon>Bacteria</taxon>
        <taxon>Bacillati</taxon>
        <taxon>Bacillota</taxon>
        <taxon>Bacilli</taxon>
        <taxon>Bacillales</taxon>
        <taxon>Bacillaceae</taxon>
        <taxon>Bacillus</taxon>
        <taxon>Bacillus cereus group</taxon>
    </lineage>
</organism>
<proteinExistence type="predicted"/>
<gene>
    <name evidence="2" type="ORF">bcere0026_22390</name>
</gene>
<feature type="transmembrane region" description="Helical" evidence="1">
    <location>
        <begin position="52"/>
        <end position="74"/>
    </location>
</feature>